<evidence type="ECO:0000313" key="2">
    <source>
        <dbReference type="Proteomes" id="UP000613208"/>
    </source>
</evidence>
<dbReference type="RefSeq" id="WP_201312146.1">
    <property type="nucleotide sequence ID" value="NZ_BLYI01000065.1"/>
</dbReference>
<name>A0A916VE86_9FIRM</name>
<accession>A0A916VE86</accession>
<dbReference type="EMBL" id="BLYI01000065">
    <property type="protein sequence ID" value="GFO86496.1"/>
    <property type="molecule type" value="Genomic_DNA"/>
</dbReference>
<keyword evidence="2" id="KW-1185">Reference proteome</keyword>
<evidence type="ECO:0008006" key="3">
    <source>
        <dbReference type="Google" id="ProtNLM"/>
    </source>
</evidence>
<proteinExistence type="predicted"/>
<dbReference type="AlphaFoldDB" id="A0A916VE86"/>
<gene>
    <name evidence="1" type="ORF">ANBU17_28430</name>
</gene>
<protein>
    <recommendedName>
        <fullName evidence="3">Phage gp6-like head-tail connector protein</fullName>
    </recommendedName>
</protein>
<organism evidence="1 2">
    <name type="scientific">Anaerostipes butyraticus</name>
    <dbReference type="NCBI Taxonomy" id="645466"/>
    <lineage>
        <taxon>Bacteria</taxon>
        <taxon>Bacillati</taxon>
        <taxon>Bacillota</taxon>
        <taxon>Clostridia</taxon>
        <taxon>Lachnospirales</taxon>
        <taxon>Lachnospiraceae</taxon>
        <taxon>Anaerostipes</taxon>
    </lineage>
</organism>
<comment type="caution">
    <text evidence="1">The sequence shown here is derived from an EMBL/GenBank/DDBJ whole genome shotgun (WGS) entry which is preliminary data.</text>
</comment>
<sequence length="129" mass="14763">MSYYVDEEYYRTKYHGEEVDDFEFDKLCKMAEELIEEMTLYRLTPVAFLAMPEDVQERVRQAVCVQMDYLDANGGAEMDNSTGIQSATLGKFSYSGSTGTNGSTEQSRFSPRAERLLWPTGLTYRGGRY</sequence>
<reference evidence="1" key="1">
    <citation type="submission" date="2020-06" db="EMBL/GenBank/DDBJ databases">
        <title>Characterization of fructooligosaccharide metabolism and fructooligosaccharide-degrading enzymes in human commensal butyrate producers.</title>
        <authorList>
            <person name="Tanno H."/>
            <person name="Fujii T."/>
            <person name="Hirano K."/>
            <person name="Maeno S."/>
            <person name="Tonozuka T."/>
            <person name="Sakamoto M."/>
            <person name="Ohkuma M."/>
            <person name="Tochio T."/>
            <person name="Endo A."/>
        </authorList>
    </citation>
    <scope>NUCLEOTIDE SEQUENCE</scope>
    <source>
        <strain evidence="1">JCM 17466</strain>
    </source>
</reference>
<dbReference type="Proteomes" id="UP000613208">
    <property type="component" value="Unassembled WGS sequence"/>
</dbReference>
<evidence type="ECO:0000313" key="1">
    <source>
        <dbReference type="EMBL" id="GFO86496.1"/>
    </source>
</evidence>